<keyword evidence="1" id="KW-0808">Transferase</keyword>
<reference evidence="1 2" key="2">
    <citation type="journal article" date="2016" name="Genome Biol. Evol.">
        <title>Extensive mobilome-driven genome diversification in mouse gut-associated Bacteroides vulgatus mpk.</title>
        <authorList>
            <person name="Lange A."/>
            <person name="Beier S."/>
            <person name="Steimle A."/>
            <person name="Autenrieth I.B."/>
            <person name="Huson D.H."/>
            <person name="Frick J.S."/>
        </authorList>
    </citation>
    <scope>NUCLEOTIDE SEQUENCE [LARGE SCALE GENOMIC DNA]</scope>
    <source>
        <strain evidence="2">mpk</strain>
    </source>
</reference>
<gene>
    <name evidence="1" type="ORF">BvMPK_3494</name>
</gene>
<evidence type="ECO:0000313" key="1">
    <source>
        <dbReference type="EMBL" id="ALK86056.1"/>
    </source>
</evidence>
<evidence type="ECO:0000313" key="2">
    <source>
        <dbReference type="Proteomes" id="UP000061587"/>
    </source>
</evidence>
<accession>A0A0P0M4W9</accession>
<sequence>MICFMRIVWRNYGRKRKDIRGLTWCRGILIQKGWKTKSDLQRYTEGRIRINKLFLDSKITSTPVNRLIRKEVLTENAIYFRTGILFEDFLWCYFLYKKVETFASVNSFTYFYRRSNPFSTMNKAKTDFDKPAKDFIFILTVFNEHMEQELYAENICFILNKLMPVVYNAAVIGVTRESNDAIDKFKRNLIRKHCREFRPMEVLYELNLFYPFSLLLNWGIYRHHILYKYANLIKLYYKIWGRLYR</sequence>
<dbReference type="SUPFAM" id="SSF53448">
    <property type="entry name" value="Nucleotide-diphospho-sugar transferases"/>
    <property type="match status" value="1"/>
</dbReference>
<dbReference type="PATRIC" id="fig|821.40.peg.4206"/>
<dbReference type="Proteomes" id="UP000061587">
    <property type="component" value="Chromosome"/>
</dbReference>
<dbReference type="EMBL" id="CP013020">
    <property type="protein sequence ID" value="ALK86056.1"/>
    <property type="molecule type" value="Genomic_DNA"/>
</dbReference>
<organism evidence="1 2">
    <name type="scientific">Phocaeicola vulgatus</name>
    <name type="common">Bacteroides vulgatus</name>
    <dbReference type="NCBI Taxonomy" id="821"/>
    <lineage>
        <taxon>Bacteria</taxon>
        <taxon>Pseudomonadati</taxon>
        <taxon>Bacteroidota</taxon>
        <taxon>Bacteroidia</taxon>
        <taxon>Bacteroidales</taxon>
        <taxon>Bacteroidaceae</taxon>
        <taxon>Phocaeicola</taxon>
    </lineage>
</organism>
<proteinExistence type="predicted"/>
<dbReference type="GO" id="GO:0016740">
    <property type="term" value="F:transferase activity"/>
    <property type="evidence" value="ECO:0007669"/>
    <property type="project" value="UniProtKB-KW"/>
</dbReference>
<protein>
    <submittedName>
        <fullName evidence="1">Glycosyl transferase family protein</fullName>
    </submittedName>
</protein>
<dbReference type="InterPro" id="IPR029044">
    <property type="entry name" value="Nucleotide-diphossugar_trans"/>
</dbReference>
<name>A0A0P0M4W9_PHOVU</name>
<dbReference type="AlphaFoldDB" id="A0A0P0M4W9"/>
<reference evidence="2" key="1">
    <citation type="submission" date="2015-10" db="EMBL/GenBank/DDBJ databases">
        <title>Extensive mobilome-driven genome diversification in gut-associated Bacteroides vulgatus mpk.</title>
        <authorList>
            <person name="Beier S."/>
            <person name="Lange A."/>
            <person name="Huson D.H."/>
            <person name="Frick J.-S."/>
            <person name="Autenrieth I.B."/>
        </authorList>
    </citation>
    <scope>NUCLEOTIDE SEQUENCE [LARGE SCALE GENOMIC DNA]</scope>
    <source>
        <strain evidence="2">mpk</strain>
    </source>
</reference>